<gene>
    <name evidence="1" type="ORF">IHE45_12G013900</name>
</gene>
<protein>
    <submittedName>
        <fullName evidence="1">Solute carrier family 50 (Sugar transporter) protein</fullName>
    </submittedName>
</protein>
<keyword evidence="2" id="KW-1185">Reference proteome</keyword>
<dbReference type="Proteomes" id="UP000827976">
    <property type="component" value="Chromosome 12"/>
</dbReference>
<dbReference type="EMBL" id="CM037022">
    <property type="protein sequence ID" value="KAH7666713.1"/>
    <property type="molecule type" value="Genomic_DNA"/>
</dbReference>
<reference evidence="2" key="1">
    <citation type="journal article" date="2022" name="Nat. Commun.">
        <title>Chromosome evolution and the genetic basis of agronomically important traits in greater yam.</title>
        <authorList>
            <person name="Bredeson J.V."/>
            <person name="Lyons J.B."/>
            <person name="Oniyinde I.O."/>
            <person name="Okereke N.R."/>
            <person name="Kolade O."/>
            <person name="Nnabue I."/>
            <person name="Nwadili C.O."/>
            <person name="Hribova E."/>
            <person name="Parker M."/>
            <person name="Nwogha J."/>
            <person name="Shu S."/>
            <person name="Carlson J."/>
            <person name="Kariba R."/>
            <person name="Muthemba S."/>
            <person name="Knop K."/>
            <person name="Barton G.J."/>
            <person name="Sherwood A.V."/>
            <person name="Lopez-Montes A."/>
            <person name="Asiedu R."/>
            <person name="Jamnadass R."/>
            <person name="Muchugi A."/>
            <person name="Goodstein D."/>
            <person name="Egesi C.N."/>
            <person name="Featherston J."/>
            <person name="Asfaw A."/>
            <person name="Simpson G.G."/>
            <person name="Dolezel J."/>
            <person name="Hendre P.S."/>
            <person name="Van Deynze A."/>
            <person name="Kumar P.L."/>
            <person name="Obidiegwu J.E."/>
            <person name="Bhattacharjee R."/>
            <person name="Rokhsar D.S."/>
        </authorList>
    </citation>
    <scope>NUCLEOTIDE SEQUENCE [LARGE SCALE GENOMIC DNA]</scope>
    <source>
        <strain evidence="2">cv. TDa95/00328</strain>
    </source>
</reference>
<evidence type="ECO:0000313" key="2">
    <source>
        <dbReference type="Proteomes" id="UP000827976"/>
    </source>
</evidence>
<evidence type="ECO:0000313" key="1">
    <source>
        <dbReference type="EMBL" id="KAH7666713.1"/>
    </source>
</evidence>
<comment type="caution">
    <text evidence="1">The sequence shown here is derived from an EMBL/GenBank/DDBJ whole genome shotgun (WGS) entry which is preliminary data.</text>
</comment>
<name>A0ACB7V0G3_DIOAL</name>
<accession>A0ACB7V0G3</accession>
<organism evidence="1 2">
    <name type="scientific">Dioscorea alata</name>
    <name type="common">Purple yam</name>
    <dbReference type="NCBI Taxonomy" id="55571"/>
    <lineage>
        <taxon>Eukaryota</taxon>
        <taxon>Viridiplantae</taxon>
        <taxon>Streptophyta</taxon>
        <taxon>Embryophyta</taxon>
        <taxon>Tracheophyta</taxon>
        <taxon>Spermatophyta</taxon>
        <taxon>Magnoliopsida</taxon>
        <taxon>Liliopsida</taxon>
        <taxon>Dioscoreales</taxon>
        <taxon>Dioscoreaceae</taxon>
        <taxon>Dioscorea</taxon>
    </lineage>
</organism>
<proteinExistence type="predicted"/>
<sequence>MADLSFIVGIIGNVISILVFTSPIGTFKRVVKKKSTENFKWVPYTTTLLSTCLWSFYGLLKPGGLLVVTVNAIGSLMQAIYVILFLFYAPKETRAKMAKVVGILNIGCFGAVVLITLLAIHGSVRLLVVGFVCAALTVGMYASPMAAMSMVIRTKSVEYMPFSLSFFLFLNGGVWSIYAALLKDYFIGVPNAIGFVLGSAQLIIYAVYKRKRQTPKDIDREGSAQLVDVEKQEWDTETHQEKHLNKVKSLPKPSVSRQYSLNKIVKSISLTPYELQSYWHQNTNSASSEIKF</sequence>